<dbReference type="Proteomes" id="UP000292957">
    <property type="component" value="Unassembled WGS sequence"/>
</dbReference>
<gene>
    <name evidence="3" type="ORF">BD311DRAFT_791763</name>
</gene>
<dbReference type="InterPro" id="IPR033121">
    <property type="entry name" value="PEPTIDASE_A1"/>
</dbReference>
<organism evidence="3">
    <name type="scientific">Dichomitus squalens</name>
    <dbReference type="NCBI Taxonomy" id="114155"/>
    <lineage>
        <taxon>Eukaryota</taxon>
        <taxon>Fungi</taxon>
        <taxon>Dikarya</taxon>
        <taxon>Basidiomycota</taxon>
        <taxon>Agaricomycotina</taxon>
        <taxon>Agaricomycetes</taxon>
        <taxon>Polyporales</taxon>
        <taxon>Polyporaceae</taxon>
        <taxon>Dichomitus</taxon>
    </lineage>
</organism>
<name>A0A4Q9M862_9APHY</name>
<dbReference type="InterPro" id="IPR021109">
    <property type="entry name" value="Peptidase_aspartic_dom_sf"/>
</dbReference>
<feature type="domain" description="Peptidase A1" evidence="2">
    <location>
        <begin position="1"/>
        <end position="113"/>
    </location>
</feature>
<proteinExistence type="inferred from homology"/>
<evidence type="ECO:0000313" key="3">
    <source>
        <dbReference type="EMBL" id="TBU23260.1"/>
    </source>
</evidence>
<protein>
    <recommendedName>
        <fullName evidence="2">Peptidase A1 domain-containing protein</fullName>
    </recommendedName>
</protein>
<dbReference type="Gene3D" id="2.40.70.10">
    <property type="entry name" value="Acid Proteases"/>
    <property type="match status" value="1"/>
</dbReference>
<evidence type="ECO:0000259" key="2">
    <source>
        <dbReference type="PROSITE" id="PS51767"/>
    </source>
</evidence>
<dbReference type="SUPFAM" id="SSF50630">
    <property type="entry name" value="Acid proteases"/>
    <property type="match status" value="1"/>
</dbReference>
<comment type="similarity">
    <text evidence="1">Belongs to the peptidase A1 family.</text>
</comment>
<dbReference type="AlphaFoldDB" id="A0A4Q9M862"/>
<dbReference type="InterPro" id="IPR001461">
    <property type="entry name" value="Aspartic_peptidase_A1"/>
</dbReference>
<evidence type="ECO:0000256" key="1">
    <source>
        <dbReference type="ARBA" id="ARBA00007447"/>
    </source>
</evidence>
<reference evidence="3" key="1">
    <citation type="submission" date="2019-01" db="EMBL/GenBank/DDBJ databases">
        <title>Draft genome sequences of three monokaryotic isolates of the white-rot basidiomycete fungus Dichomitus squalens.</title>
        <authorList>
            <consortium name="DOE Joint Genome Institute"/>
            <person name="Lopez S.C."/>
            <person name="Andreopoulos B."/>
            <person name="Pangilinan J."/>
            <person name="Lipzen A."/>
            <person name="Riley R."/>
            <person name="Ahrendt S."/>
            <person name="Ng V."/>
            <person name="Barry K."/>
            <person name="Daum C."/>
            <person name="Grigoriev I.V."/>
            <person name="Hilden K.S."/>
            <person name="Makela M.R."/>
            <person name="de Vries R.P."/>
        </authorList>
    </citation>
    <scope>NUCLEOTIDE SEQUENCE [LARGE SCALE GENOMIC DNA]</scope>
    <source>
        <strain evidence="3">OM18370.1</strain>
    </source>
</reference>
<dbReference type="PANTHER" id="PTHR47966:SF57">
    <property type="entry name" value="PEPTIDASE A1 DOMAIN-CONTAINING PROTEIN"/>
    <property type="match status" value="1"/>
</dbReference>
<dbReference type="EMBL" id="ML143510">
    <property type="protein sequence ID" value="TBU23260.1"/>
    <property type="molecule type" value="Genomic_DNA"/>
</dbReference>
<dbReference type="Pfam" id="PF00026">
    <property type="entry name" value="Asp"/>
    <property type="match status" value="1"/>
</dbReference>
<dbReference type="PANTHER" id="PTHR47966">
    <property type="entry name" value="BETA-SITE APP-CLEAVING ENZYME, ISOFORM A-RELATED"/>
    <property type="match status" value="1"/>
</dbReference>
<dbReference type="GO" id="GO:0006508">
    <property type="term" value="P:proteolysis"/>
    <property type="evidence" value="ECO:0007669"/>
    <property type="project" value="InterPro"/>
</dbReference>
<dbReference type="PROSITE" id="PS51767">
    <property type="entry name" value="PEPTIDASE_A1"/>
    <property type="match status" value="1"/>
</dbReference>
<dbReference type="OrthoDB" id="2672810at2759"/>
<dbReference type="GO" id="GO:0004190">
    <property type="term" value="F:aspartic-type endopeptidase activity"/>
    <property type="evidence" value="ECO:0007669"/>
    <property type="project" value="InterPro"/>
</dbReference>
<accession>A0A4Q9M862</accession>
<sequence length="113" mass="12300">MEQNPVFYTAVDQGAVSEGVFDFKLASSGSEVYIGGTDSRLSTGSIEYSELVNDQLWQVGGATLTLNGDKVPPRFETIIDSGTTLMGAETETLEINWGGKTWPDDTDNFNLRK</sequence>